<dbReference type="Pfam" id="PF01965">
    <property type="entry name" value="DJ-1_PfpI"/>
    <property type="match status" value="1"/>
</dbReference>
<dbReference type="PANTHER" id="PTHR48094:SF12">
    <property type="entry name" value="PARKINSON DISEASE PROTEIN 7 HOMOLOG"/>
    <property type="match status" value="1"/>
</dbReference>
<name>A0A9P9YI08_9MUSC</name>
<organism evidence="6 7">
    <name type="scientific">Drosophila gunungcola</name>
    <name type="common">fruit fly</name>
    <dbReference type="NCBI Taxonomy" id="103775"/>
    <lineage>
        <taxon>Eukaryota</taxon>
        <taxon>Metazoa</taxon>
        <taxon>Ecdysozoa</taxon>
        <taxon>Arthropoda</taxon>
        <taxon>Hexapoda</taxon>
        <taxon>Insecta</taxon>
        <taxon>Pterygota</taxon>
        <taxon>Neoptera</taxon>
        <taxon>Endopterygota</taxon>
        <taxon>Diptera</taxon>
        <taxon>Brachycera</taxon>
        <taxon>Muscomorpha</taxon>
        <taxon>Ephydroidea</taxon>
        <taxon>Drosophilidae</taxon>
        <taxon>Drosophila</taxon>
        <taxon>Sophophora</taxon>
    </lineage>
</organism>
<dbReference type="PANTHER" id="PTHR48094">
    <property type="entry name" value="PROTEIN/NUCLEIC ACID DEGLYCASE DJ-1-RELATED"/>
    <property type="match status" value="1"/>
</dbReference>
<evidence type="ECO:0000256" key="2">
    <source>
        <dbReference type="ARBA" id="ARBA00004496"/>
    </source>
</evidence>
<dbReference type="GO" id="GO:0046295">
    <property type="term" value="P:glycolate biosynthetic process"/>
    <property type="evidence" value="ECO:0007669"/>
    <property type="project" value="TreeGrafter"/>
</dbReference>
<keyword evidence="4" id="KW-0558">Oxidation</keyword>
<dbReference type="AlphaFoldDB" id="A0A9P9YI08"/>
<dbReference type="InterPro" id="IPR050325">
    <property type="entry name" value="Prot/Nucl_acid_deglycase"/>
</dbReference>
<evidence type="ECO:0000256" key="1">
    <source>
        <dbReference type="ARBA" id="ARBA00004173"/>
    </source>
</evidence>
<dbReference type="InterPro" id="IPR006287">
    <property type="entry name" value="DJ-1"/>
</dbReference>
<dbReference type="NCBIfam" id="TIGR01383">
    <property type="entry name" value="not_thiJ"/>
    <property type="match status" value="1"/>
</dbReference>
<evidence type="ECO:0000256" key="3">
    <source>
        <dbReference type="ARBA" id="ARBA00022490"/>
    </source>
</evidence>
<evidence type="ECO:0000256" key="4">
    <source>
        <dbReference type="ARBA" id="ARBA00023097"/>
    </source>
</evidence>
<dbReference type="Proteomes" id="UP001059596">
    <property type="component" value="Unassembled WGS sequence"/>
</dbReference>
<comment type="subcellular location">
    <subcellularLocation>
        <location evidence="2">Cytoplasm</location>
    </subcellularLocation>
    <subcellularLocation>
        <location evidence="1">Mitochondrion</location>
    </subcellularLocation>
</comment>
<gene>
    <name evidence="6" type="ORF">M5D96_010096</name>
</gene>
<dbReference type="InterPro" id="IPR029062">
    <property type="entry name" value="Class_I_gatase-like"/>
</dbReference>
<proteinExistence type="predicted"/>
<dbReference type="OrthoDB" id="543156at2759"/>
<protein>
    <recommendedName>
        <fullName evidence="5">DJ-1/PfpI domain-containing protein</fullName>
    </recommendedName>
</protein>
<dbReference type="GO" id="GO:0051896">
    <property type="term" value="P:regulation of phosphatidylinositol 3-kinase/protein kinase B signal transduction"/>
    <property type="evidence" value="ECO:0007669"/>
    <property type="project" value="UniProtKB-ARBA"/>
</dbReference>
<dbReference type="GO" id="GO:0005634">
    <property type="term" value="C:nucleus"/>
    <property type="evidence" value="ECO:0007669"/>
    <property type="project" value="TreeGrafter"/>
</dbReference>
<accession>A0A9P9YI08</accession>
<dbReference type="EMBL" id="JAMKOV010000013">
    <property type="protein sequence ID" value="KAI8037345.1"/>
    <property type="molecule type" value="Genomic_DNA"/>
</dbReference>
<evidence type="ECO:0000259" key="5">
    <source>
        <dbReference type="Pfam" id="PF01965"/>
    </source>
</evidence>
<evidence type="ECO:0000313" key="6">
    <source>
        <dbReference type="EMBL" id="KAI8037345.1"/>
    </source>
</evidence>
<dbReference type="Gene3D" id="3.40.50.880">
    <property type="match status" value="1"/>
</dbReference>
<comment type="caution">
    <text evidence="6">The sequence shown here is derived from an EMBL/GenBank/DDBJ whole genome shotgun (WGS) entry which is preliminary data.</text>
</comment>
<sequence length="217" mass="23081">MLTVVRKSLGSLSLQLPFNLLPRYKSTDDAKTALIILAPGAEEMEFTISADVLRRGKINVTVAGLYDCEAVKCSRSVVIVPDTSLELALTQGSYDVVVLPGGLAGNKALINSSAVGELLRCQESKGGLIAAICAAPTALAKHGIGKGKSITSHPDLKLQLKDHYCYIDDETVVQDGNLITSRGPGTSFDFALKITEQLSGVEVAKEVAKAMLWTYKS</sequence>
<dbReference type="SUPFAM" id="SSF52317">
    <property type="entry name" value="Class I glutamine amidotransferase-like"/>
    <property type="match status" value="1"/>
</dbReference>
<dbReference type="GO" id="GO:1903189">
    <property type="term" value="P:glyoxal metabolic process"/>
    <property type="evidence" value="ECO:0007669"/>
    <property type="project" value="TreeGrafter"/>
</dbReference>
<feature type="domain" description="DJ-1/PfpI" evidence="5">
    <location>
        <begin position="31"/>
        <end position="197"/>
    </location>
</feature>
<keyword evidence="7" id="KW-1185">Reference proteome</keyword>
<evidence type="ECO:0000313" key="7">
    <source>
        <dbReference type="Proteomes" id="UP001059596"/>
    </source>
</evidence>
<reference evidence="6" key="1">
    <citation type="journal article" date="2023" name="Genome Biol. Evol.">
        <title>Long-read-based Genome Assembly of Drosophila gunungcola Reveals Fewer Chemosensory Genes in Flower-breeding Species.</title>
        <authorList>
            <person name="Negi A."/>
            <person name="Liao B.Y."/>
            <person name="Yeh S.D."/>
        </authorList>
    </citation>
    <scope>NUCLEOTIDE SEQUENCE</scope>
    <source>
        <strain evidence="6">Sukarami</strain>
    </source>
</reference>
<dbReference type="InterPro" id="IPR002818">
    <property type="entry name" value="DJ-1/PfpI"/>
</dbReference>
<dbReference type="CDD" id="cd03135">
    <property type="entry name" value="GATase1_DJ-1"/>
    <property type="match status" value="1"/>
</dbReference>
<keyword evidence="3" id="KW-0963">Cytoplasm</keyword>
<dbReference type="GO" id="GO:0006979">
    <property type="term" value="P:response to oxidative stress"/>
    <property type="evidence" value="ECO:0007669"/>
    <property type="project" value="UniProtKB-ARBA"/>
</dbReference>
<dbReference type="FunFam" id="3.40.50.880:FF:000022">
    <property type="entry name" value="protein deglycase DJ-1"/>
    <property type="match status" value="1"/>
</dbReference>
<dbReference type="GO" id="GO:0005739">
    <property type="term" value="C:mitochondrion"/>
    <property type="evidence" value="ECO:0007669"/>
    <property type="project" value="UniProtKB-SubCell"/>
</dbReference>